<dbReference type="AlphaFoldDB" id="A0A7S2UDM1"/>
<dbReference type="EMBL" id="HBHQ01011780">
    <property type="protein sequence ID" value="CAD9816014.1"/>
    <property type="molecule type" value="Transcribed_RNA"/>
</dbReference>
<evidence type="ECO:0000256" key="1">
    <source>
        <dbReference type="ARBA" id="ARBA00038184"/>
    </source>
</evidence>
<dbReference type="SUPFAM" id="SSF52266">
    <property type="entry name" value="SGNH hydrolase"/>
    <property type="match status" value="1"/>
</dbReference>
<name>A0A7S2UDM1_9STRA</name>
<evidence type="ECO:0000313" key="3">
    <source>
        <dbReference type="EMBL" id="CAD9816014.1"/>
    </source>
</evidence>
<feature type="domain" description="SGNH hydrolase-type esterase" evidence="2">
    <location>
        <begin position="34"/>
        <end position="240"/>
    </location>
</feature>
<dbReference type="InterPro" id="IPR036514">
    <property type="entry name" value="SGNH_hydro_sf"/>
</dbReference>
<dbReference type="InterPro" id="IPR013830">
    <property type="entry name" value="SGNH_hydro"/>
</dbReference>
<organism evidence="3">
    <name type="scientific">Attheya septentrionalis</name>
    <dbReference type="NCBI Taxonomy" id="420275"/>
    <lineage>
        <taxon>Eukaryota</taxon>
        <taxon>Sar</taxon>
        <taxon>Stramenopiles</taxon>
        <taxon>Ochrophyta</taxon>
        <taxon>Bacillariophyta</taxon>
        <taxon>Coscinodiscophyceae</taxon>
        <taxon>Chaetocerotophycidae</taxon>
        <taxon>Chaetocerotales</taxon>
        <taxon>Attheyaceae</taxon>
        <taxon>Attheya</taxon>
    </lineage>
</organism>
<protein>
    <recommendedName>
        <fullName evidence="2">SGNH hydrolase-type esterase domain-containing protein</fullName>
    </recommendedName>
</protein>
<gene>
    <name evidence="3" type="ORF">ASEP1449_LOCUS7846</name>
</gene>
<sequence length="254" mass="28759">MEPKGRPGTRHWSKATHLNAEDAVARQGDIDVVFLGESITEGWRGTSYGNPVGRKEGVPAIFKNIFTVEGGGKYEGLALGIASDTSPNLLYRLQNGELPANLNPSVFWLLIGTNDLAITWCSAEYTLIGILRVVEEIRIKKPGATVVINALLPRTFHRHGYLAREQKKKLMDKSPPRPCLWDAIQAINEQLKCYSENHEKVEFFETDVFYVDKFVREEDLRLDKTKMDDYLHPSVLGYELWGKEIAEKLKTIIN</sequence>
<dbReference type="Pfam" id="PF13472">
    <property type="entry name" value="Lipase_GDSL_2"/>
    <property type="match status" value="1"/>
</dbReference>
<dbReference type="PANTHER" id="PTHR11852">
    <property type="entry name" value="PLATELET-ACTIVATING FACTOR ACETYLHYDROLASE"/>
    <property type="match status" value="1"/>
</dbReference>
<comment type="similarity">
    <text evidence="1">Belongs to the 'GDSL' lipolytic enzyme family. Platelet-activating factor acetylhydrolase IB beta/gamma subunits subfamily.</text>
</comment>
<accession>A0A7S2UDM1</accession>
<proteinExistence type="inferred from homology"/>
<reference evidence="3" key="1">
    <citation type="submission" date="2021-01" db="EMBL/GenBank/DDBJ databases">
        <authorList>
            <person name="Corre E."/>
            <person name="Pelletier E."/>
            <person name="Niang G."/>
            <person name="Scheremetjew M."/>
            <person name="Finn R."/>
            <person name="Kale V."/>
            <person name="Holt S."/>
            <person name="Cochrane G."/>
            <person name="Meng A."/>
            <person name="Brown T."/>
            <person name="Cohen L."/>
        </authorList>
    </citation>
    <scope>NUCLEOTIDE SEQUENCE</scope>
    <source>
        <strain evidence="3">CCMP2084</strain>
    </source>
</reference>
<dbReference type="PANTHER" id="PTHR11852:SF0">
    <property type="entry name" value="PLATELET-ACTIVATING FACTOR ACETYLHYDROLASE IB SUBUNIT BETA HOMOLOG"/>
    <property type="match status" value="1"/>
</dbReference>
<evidence type="ECO:0000259" key="2">
    <source>
        <dbReference type="Pfam" id="PF13472"/>
    </source>
</evidence>
<dbReference type="Gene3D" id="3.40.50.1110">
    <property type="entry name" value="SGNH hydrolase"/>
    <property type="match status" value="1"/>
</dbReference>